<evidence type="ECO:0000313" key="3">
    <source>
        <dbReference type="Proteomes" id="UP000502508"/>
    </source>
</evidence>
<evidence type="ECO:0000313" key="2">
    <source>
        <dbReference type="EMBL" id="BCB73973.1"/>
    </source>
</evidence>
<dbReference type="InterPro" id="IPR011660">
    <property type="entry name" value="VapB-like"/>
</dbReference>
<keyword evidence="1" id="KW-1277">Toxin-antitoxin system</keyword>
<dbReference type="Proteomes" id="UP000502508">
    <property type="component" value="Chromosome"/>
</dbReference>
<evidence type="ECO:0000256" key="1">
    <source>
        <dbReference type="ARBA" id="ARBA00022649"/>
    </source>
</evidence>
<dbReference type="RefSeq" id="WP_173033195.1">
    <property type="nucleotide sequence ID" value="NZ_AP022870.1"/>
</dbReference>
<gene>
    <name evidence="2" type="ORF">Pflav_003830</name>
</gene>
<proteinExistence type="predicted"/>
<reference evidence="2 3" key="2">
    <citation type="submission" date="2020-03" db="EMBL/GenBank/DDBJ databases">
        <authorList>
            <person name="Ichikawa N."/>
            <person name="Kimura A."/>
            <person name="Kitahashi Y."/>
            <person name="Uohara A."/>
        </authorList>
    </citation>
    <scope>NUCLEOTIDE SEQUENCE [LARGE SCALE GENOMIC DNA]</scope>
    <source>
        <strain evidence="2 3">NBRC 107702</strain>
    </source>
</reference>
<sequence length="90" mass="9819">MALNVKDPETEQLAAEVAALAGESKTRAINVALRERRARLMAAGAARDRGARLRRFLTDEAWPQVPDEVRGTALTKAEREEILGYGSEGV</sequence>
<keyword evidence="3" id="KW-1185">Reference proteome</keyword>
<dbReference type="AlphaFoldDB" id="A0A6F8XJI9"/>
<dbReference type="KEGG" id="pfla:Pflav_003830"/>
<protein>
    <recommendedName>
        <fullName evidence="4">Protein transcription factor</fullName>
    </recommendedName>
</protein>
<dbReference type="Pfam" id="PF07704">
    <property type="entry name" value="PSK_trans_fac"/>
    <property type="match status" value="1"/>
</dbReference>
<organism evidence="2 3">
    <name type="scientific">Phytohabitans flavus</name>
    <dbReference type="NCBI Taxonomy" id="1076124"/>
    <lineage>
        <taxon>Bacteria</taxon>
        <taxon>Bacillati</taxon>
        <taxon>Actinomycetota</taxon>
        <taxon>Actinomycetes</taxon>
        <taxon>Micromonosporales</taxon>
        <taxon>Micromonosporaceae</taxon>
    </lineage>
</organism>
<accession>A0A6F8XJI9</accession>
<evidence type="ECO:0008006" key="4">
    <source>
        <dbReference type="Google" id="ProtNLM"/>
    </source>
</evidence>
<reference evidence="2 3" key="1">
    <citation type="submission" date="2020-03" db="EMBL/GenBank/DDBJ databases">
        <title>Whole genome shotgun sequence of Phytohabitans flavus NBRC 107702.</title>
        <authorList>
            <person name="Komaki H."/>
            <person name="Tamura T."/>
        </authorList>
    </citation>
    <scope>NUCLEOTIDE SEQUENCE [LARGE SCALE GENOMIC DNA]</scope>
    <source>
        <strain evidence="2 3">NBRC 107702</strain>
    </source>
</reference>
<dbReference type="EMBL" id="AP022870">
    <property type="protein sequence ID" value="BCB73973.1"/>
    <property type="molecule type" value="Genomic_DNA"/>
</dbReference>
<name>A0A6F8XJI9_9ACTN</name>